<dbReference type="AlphaFoldDB" id="A0A2J6X6D2"/>
<comment type="caution">
    <text evidence="1">The sequence shown here is derived from an EMBL/GenBank/DDBJ whole genome shotgun (WGS) entry which is preliminary data.</text>
</comment>
<evidence type="ECO:0000313" key="1">
    <source>
        <dbReference type="EMBL" id="PMP82382.1"/>
    </source>
</evidence>
<evidence type="ECO:0000313" key="2">
    <source>
        <dbReference type="Proteomes" id="UP000236910"/>
    </source>
</evidence>
<proteinExistence type="predicted"/>
<dbReference type="Proteomes" id="UP000236910">
    <property type="component" value="Unassembled WGS sequence"/>
</dbReference>
<organism evidence="1 2">
    <name type="scientific">Caldisericum exile</name>
    <dbReference type="NCBI Taxonomy" id="693075"/>
    <lineage>
        <taxon>Bacteria</taxon>
        <taxon>Pseudomonadati</taxon>
        <taxon>Caldisericota/Cryosericota group</taxon>
        <taxon>Caldisericota</taxon>
        <taxon>Caldisericia</taxon>
        <taxon>Caldisericales</taxon>
        <taxon>Caldisericaceae</taxon>
        <taxon>Caldisericum</taxon>
    </lineage>
</organism>
<sequence length="87" mass="10459">MEKRAEYENFWAKNEEGAFSIADHIGDKQWEFVEELKRKYGFEELDDNDETVVTLRKGKIIVKTDFGYPNEVANNLIKYFFWIENEK</sequence>
<gene>
    <name evidence="1" type="ORF">C0175_03760</name>
</gene>
<accession>A0A2J6X6D2</accession>
<reference evidence="1 2" key="1">
    <citation type="submission" date="2018-01" db="EMBL/GenBank/DDBJ databases">
        <title>Metagenomic assembled genomes from two thermal pools in the Uzon Caldera, Kamchatka, Russia.</title>
        <authorList>
            <person name="Wilkins L."/>
            <person name="Ettinger C."/>
        </authorList>
    </citation>
    <scope>NUCLEOTIDE SEQUENCE [LARGE SCALE GENOMIC DNA]</scope>
    <source>
        <strain evidence="1">ARK-10</strain>
    </source>
</reference>
<protein>
    <submittedName>
        <fullName evidence="1">Uncharacterized protein</fullName>
    </submittedName>
</protein>
<dbReference type="EMBL" id="PNIX01000221">
    <property type="protein sequence ID" value="PMP82382.1"/>
    <property type="molecule type" value="Genomic_DNA"/>
</dbReference>
<name>A0A2J6X6D2_9BACT</name>